<sequence length="273" mass="31508">MPMNAYLVLVCVAFGVRNCLDGMCGLFILCLRRICKGVHCICKIWKGTWLSITPTLKSVHSKGNQLSVPKSKLRMNHPNLVLNSHKPYFLSAEYKETRYLDPSSCYLKLLSVTNKLDFRLAKVSSSTSVYRESHARILNNLYVVRSFPKYCSITLDIRVLSSQIINFCSLANFFYKHPKGREVHAGPLDDESHDHDFVRKVLRRPTREDCRHEAAEKMLRSVLQQRRLIKFLPFGFLFSFLLQMLIPTLHVVCGVARKFIKLICLLKSHFLKS</sequence>
<evidence type="ECO:0000256" key="2">
    <source>
        <dbReference type="SAM" id="SignalP"/>
    </source>
</evidence>
<evidence type="ECO:0000313" key="3">
    <source>
        <dbReference type="EMBL" id="CAJ1943494.1"/>
    </source>
</evidence>
<reference evidence="3" key="1">
    <citation type="submission" date="2023-10" db="EMBL/GenBank/DDBJ databases">
        <authorList>
            <person name="Domelevo Entfellner J.-B."/>
        </authorList>
    </citation>
    <scope>NUCLEOTIDE SEQUENCE</scope>
</reference>
<organism evidence="3 4">
    <name type="scientific">Sphenostylis stenocarpa</name>
    <dbReference type="NCBI Taxonomy" id="92480"/>
    <lineage>
        <taxon>Eukaryota</taxon>
        <taxon>Viridiplantae</taxon>
        <taxon>Streptophyta</taxon>
        <taxon>Embryophyta</taxon>
        <taxon>Tracheophyta</taxon>
        <taxon>Spermatophyta</taxon>
        <taxon>Magnoliopsida</taxon>
        <taxon>eudicotyledons</taxon>
        <taxon>Gunneridae</taxon>
        <taxon>Pentapetalae</taxon>
        <taxon>rosids</taxon>
        <taxon>fabids</taxon>
        <taxon>Fabales</taxon>
        <taxon>Fabaceae</taxon>
        <taxon>Papilionoideae</taxon>
        <taxon>50 kb inversion clade</taxon>
        <taxon>NPAAA clade</taxon>
        <taxon>indigoferoid/millettioid clade</taxon>
        <taxon>Phaseoleae</taxon>
        <taxon>Sphenostylis</taxon>
    </lineage>
</organism>
<evidence type="ECO:0000256" key="1">
    <source>
        <dbReference type="SAM" id="Phobius"/>
    </source>
</evidence>
<keyword evidence="1" id="KW-0472">Membrane</keyword>
<proteinExistence type="predicted"/>
<name>A0AA86S6R1_9FABA</name>
<feature type="transmembrane region" description="Helical" evidence="1">
    <location>
        <begin position="231"/>
        <end position="253"/>
    </location>
</feature>
<accession>A0AA86S6R1</accession>
<keyword evidence="1" id="KW-1133">Transmembrane helix</keyword>
<protein>
    <submittedName>
        <fullName evidence="3">Uncharacterized protein</fullName>
    </submittedName>
</protein>
<dbReference type="Proteomes" id="UP001189624">
    <property type="component" value="Chromosome 3"/>
</dbReference>
<dbReference type="AlphaFoldDB" id="A0AA86S6R1"/>
<keyword evidence="4" id="KW-1185">Reference proteome</keyword>
<feature type="chain" id="PRO_5041687645" evidence="2">
    <location>
        <begin position="20"/>
        <end position="273"/>
    </location>
</feature>
<keyword evidence="2" id="KW-0732">Signal</keyword>
<evidence type="ECO:0000313" key="4">
    <source>
        <dbReference type="Proteomes" id="UP001189624"/>
    </source>
</evidence>
<gene>
    <name evidence="3" type="ORF">AYBTSS11_LOCUS11385</name>
</gene>
<dbReference type="Gramene" id="rna-AYBTSS11_LOCUS11385">
    <property type="protein sequence ID" value="CAJ1943494.1"/>
    <property type="gene ID" value="gene-AYBTSS11_LOCUS11385"/>
</dbReference>
<keyword evidence="1" id="KW-0812">Transmembrane</keyword>
<feature type="signal peptide" evidence="2">
    <location>
        <begin position="1"/>
        <end position="19"/>
    </location>
</feature>
<dbReference type="EMBL" id="OY731400">
    <property type="protein sequence ID" value="CAJ1943494.1"/>
    <property type="molecule type" value="Genomic_DNA"/>
</dbReference>